<dbReference type="OrthoDB" id="5126493at2"/>
<keyword evidence="1" id="KW-1133">Transmembrane helix</keyword>
<dbReference type="Proteomes" id="UP000272015">
    <property type="component" value="Unassembled WGS sequence"/>
</dbReference>
<comment type="caution">
    <text evidence="2">The sequence shown here is derived from an EMBL/GenBank/DDBJ whole genome shotgun (WGS) entry which is preliminary data.</text>
</comment>
<evidence type="ECO:0000313" key="3">
    <source>
        <dbReference type="Proteomes" id="UP000272015"/>
    </source>
</evidence>
<keyword evidence="3" id="KW-1185">Reference proteome</keyword>
<dbReference type="RefSeq" id="WP_119971809.1">
    <property type="nucleotide sequence ID" value="NZ_JBHSQA010000001.1"/>
</dbReference>
<feature type="transmembrane region" description="Helical" evidence="1">
    <location>
        <begin position="107"/>
        <end position="129"/>
    </location>
</feature>
<gene>
    <name evidence="2" type="ORF">D6T64_03750</name>
</gene>
<evidence type="ECO:0008006" key="4">
    <source>
        <dbReference type="Google" id="ProtNLM"/>
    </source>
</evidence>
<keyword evidence="1" id="KW-0472">Membrane</keyword>
<feature type="transmembrane region" description="Helical" evidence="1">
    <location>
        <begin position="67"/>
        <end position="95"/>
    </location>
</feature>
<name>A0A3A5MZJ4_9MICO</name>
<evidence type="ECO:0000313" key="2">
    <source>
        <dbReference type="EMBL" id="RJT90524.1"/>
    </source>
</evidence>
<keyword evidence="1" id="KW-0812">Transmembrane</keyword>
<dbReference type="AlphaFoldDB" id="A0A3A5MZJ4"/>
<evidence type="ECO:0000256" key="1">
    <source>
        <dbReference type="SAM" id="Phobius"/>
    </source>
</evidence>
<dbReference type="EMBL" id="QZVS01000059">
    <property type="protein sequence ID" value="RJT90524.1"/>
    <property type="molecule type" value="Genomic_DNA"/>
</dbReference>
<protein>
    <recommendedName>
        <fullName evidence="4">DUF4190 domain-containing protein</fullName>
    </recommendedName>
</protein>
<accession>A0A3A5MZJ4</accession>
<sequence>MSGQHRDPSAPVDDYEYDLTRPPAVTPEGQLAWEATETAPTEWVPYVYTEAEVRTVGIRRRLSVASVVLGVLGLIGGVLGVFGLPFALSAVVLALTARVSERRAGAFWLGGLLCGIAGLLLGAGWLYYITQVLMPLTDG</sequence>
<reference evidence="2 3" key="1">
    <citation type="submission" date="2018-09" db="EMBL/GenBank/DDBJ databases">
        <title>Novel species of Cryobacterium.</title>
        <authorList>
            <person name="Liu Q."/>
            <person name="Xin Y.-H."/>
        </authorList>
    </citation>
    <scope>NUCLEOTIDE SEQUENCE [LARGE SCALE GENOMIC DNA]</scope>
    <source>
        <strain evidence="2 3">Hh39</strain>
    </source>
</reference>
<organism evidence="2 3">
    <name type="scientific">Cryobacterium melibiosiphilum</name>
    <dbReference type="NCBI Taxonomy" id="995039"/>
    <lineage>
        <taxon>Bacteria</taxon>
        <taxon>Bacillati</taxon>
        <taxon>Actinomycetota</taxon>
        <taxon>Actinomycetes</taxon>
        <taxon>Micrococcales</taxon>
        <taxon>Microbacteriaceae</taxon>
        <taxon>Cryobacterium</taxon>
    </lineage>
</organism>
<proteinExistence type="predicted"/>